<dbReference type="Gene3D" id="2.70.98.40">
    <property type="entry name" value="Glycoside hydrolase, family 65, N-terminal domain"/>
    <property type="match status" value="1"/>
</dbReference>
<dbReference type="InterPro" id="IPR008928">
    <property type="entry name" value="6-hairpin_glycosidase_sf"/>
</dbReference>
<dbReference type="InterPro" id="IPR005194">
    <property type="entry name" value="Glyco_hydro_65_C"/>
</dbReference>
<evidence type="ECO:0000313" key="9">
    <source>
        <dbReference type="EMBL" id="SEE94988.1"/>
    </source>
</evidence>
<dbReference type="Proteomes" id="UP000199448">
    <property type="component" value="Unassembled WGS sequence"/>
</dbReference>
<evidence type="ECO:0000256" key="2">
    <source>
        <dbReference type="ARBA" id="ARBA00022676"/>
    </source>
</evidence>
<dbReference type="GO" id="GO:0005975">
    <property type="term" value="P:carbohydrate metabolic process"/>
    <property type="evidence" value="ECO:0007669"/>
    <property type="project" value="InterPro"/>
</dbReference>
<dbReference type="Pfam" id="PF03636">
    <property type="entry name" value="Glyco_hydro_65N"/>
    <property type="match status" value="1"/>
</dbReference>
<dbReference type="PANTHER" id="PTHR11051">
    <property type="entry name" value="GLYCOSYL HYDROLASE-RELATED"/>
    <property type="match status" value="1"/>
</dbReference>
<dbReference type="Pfam" id="PF03632">
    <property type="entry name" value="Glyco_hydro_65m"/>
    <property type="match status" value="1"/>
</dbReference>
<evidence type="ECO:0000259" key="8">
    <source>
        <dbReference type="Pfam" id="PF03636"/>
    </source>
</evidence>
<dbReference type="PIRSF" id="PIRSF036289">
    <property type="entry name" value="Glycosyl_hydrolase_malt_phosph"/>
    <property type="match status" value="1"/>
</dbReference>
<feature type="binding site" evidence="5">
    <location>
        <begin position="355"/>
        <end position="356"/>
    </location>
    <ligand>
        <name>substrate</name>
    </ligand>
</feature>
<keyword evidence="3" id="KW-0808">Transferase</keyword>
<accession>A0A1H5N2V8</accession>
<dbReference type="InterPro" id="IPR012341">
    <property type="entry name" value="6hp_glycosidase-like_sf"/>
</dbReference>
<evidence type="ECO:0000256" key="5">
    <source>
        <dbReference type="PIRSR" id="PIRSR036289-51"/>
    </source>
</evidence>
<dbReference type="GO" id="GO:0016757">
    <property type="term" value="F:glycosyltransferase activity"/>
    <property type="evidence" value="ECO:0007669"/>
    <property type="project" value="UniProtKB-KW"/>
</dbReference>
<dbReference type="InterPro" id="IPR011013">
    <property type="entry name" value="Gal_mutarotase_sf_dom"/>
</dbReference>
<feature type="binding site" evidence="5">
    <location>
        <begin position="616"/>
        <end position="617"/>
    </location>
    <ligand>
        <name>substrate</name>
    </ligand>
</feature>
<dbReference type="Pfam" id="PF03633">
    <property type="entry name" value="Glyco_hydro_65C"/>
    <property type="match status" value="1"/>
</dbReference>
<evidence type="ECO:0000259" key="7">
    <source>
        <dbReference type="Pfam" id="PF03633"/>
    </source>
</evidence>
<dbReference type="InterPro" id="IPR005196">
    <property type="entry name" value="Glyco_hydro_65_N"/>
</dbReference>
<dbReference type="Gene3D" id="2.60.420.10">
    <property type="entry name" value="Maltose phosphorylase, domain 3"/>
    <property type="match status" value="1"/>
</dbReference>
<feature type="domain" description="Glycoside hydrolase family 65 central catalytic" evidence="6">
    <location>
        <begin position="318"/>
        <end position="716"/>
    </location>
</feature>
<dbReference type="InterPro" id="IPR017045">
    <property type="entry name" value="Malt_Pase/Glycosyl_Hdrlase"/>
</dbReference>
<protein>
    <submittedName>
        <fullName evidence="9">Trehalose and maltose hydrolase (Possible phosphorylase)</fullName>
    </submittedName>
</protein>
<dbReference type="RefSeq" id="WP_176763456.1">
    <property type="nucleotide sequence ID" value="NZ_FNGG01000003.1"/>
</dbReference>
<keyword evidence="2" id="KW-0328">Glycosyltransferase</keyword>
<sequence>MEGWKVTYSNYDPAEERLREALCTLGNGYFAARGAIDGVHESASHYPGTYLAGGYNRLQSEIHGKIIENEDLVRWPDWTILKFKPEEGEWFNIDEVEITDFFQELDLREGVLERRIQFCDKEQRETLLVSRRIVSMSNMHLAAVEWEIIPQNWSGKVTIHSALDGGVSNTGVARYRDFNSKHLNLLNKGNFEEDGIFLKAMSCQSEIVMAQAAETSVFFDLYDSSVERQSFSEEKYVAQELTFELQEKKTARIEKLVSIYTSKDKAISDPLSEAKKLVKRIPNFAELRKSHRQAWDELWEQCEITLEADDTNDQLLLRFHIFHLFQTFTLNTIDLDSGIPARGWHGEAYRGHIFWDELYIFPFYNISIPELTRALLMYRYRRLPEARFAARENGFKGAMFPWQSGSNGREESQVIHLNPESGRWLPDNTYLQRHVNAAIAYNVWQYFQATGDLQFLSFYGAEIMLEIAKFWSSMAVFNEERQKYEIHNVVGPDEYHTAYKDSEEAGLKNNAYTNFMAVWCLVHAKEAMDKLNTRRERQLMSILEIDEDELARWDRVIRNMFIPFIKQGKIIEQFEGFHNLKDLDWKKYNEKYGENIRLDRVLESEGDSVENYKAVKQPDVLMLFYLFSAEELTEIFERMGYEFDTQEQIPANISYYQDITSHGSTLSKVVHSWVYARSHRERSWHDFKKALISDFNDIQGGTTAEGIHLGAMAGTVDLIHRCYTGMEFKKECLYFNPQLPENVKKITFRCRYRKHWLEVHLTDSSLCLKSHGGWQDVIRIIVNKEEFKMIKGEEYHIDYRK</sequence>
<comment type="similarity">
    <text evidence="1">Belongs to the glycosyl hydrolase 65 family.</text>
</comment>
<evidence type="ECO:0000313" key="10">
    <source>
        <dbReference type="Proteomes" id="UP000199448"/>
    </source>
</evidence>
<feature type="domain" description="Glycoside hydrolase family 65 C-terminal" evidence="7">
    <location>
        <begin position="726"/>
        <end position="787"/>
    </location>
</feature>
<dbReference type="GO" id="GO:0030246">
    <property type="term" value="F:carbohydrate binding"/>
    <property type="evidence" value="ECO:0007669"/>
    <property type="project" value="InterPro"/>
</dbReference>
<keyword evidence="10" id="KW-1185">Reference proteome</keyword>
<dbReference type="InterPro" id="IPR005195">
    <property type="entry name" value="Glyco_hydro_65_M"/>
</dbReference>
<dbReference type="SUPFAM" id="SSF48208">
    <property type="entry name" value="Six-hairpin glycosidases"/>
    <property type="match status" value="1"/>
</dbReference>
<dbReference type="Gene3D" id="1.50.10.10">
    <property type="match status" value="1"/>
</dbReference>
<feature type="active site" description="Proton donor" evidence="4">
    <location>
        <position position="494"/>
    </location>
</feature>
<reference evidence="9 10" key="1">
    <citation type="submission" date="2016-10" db="EMBL/GenBank/DDBJ databases">
        <authorList>
            <person name="de Groot N.N."/>
        </authorList>
    </citation>
    <scope>NUCLEOTIDE SEQUENCE [LARGE SCALE GENOMIC DNA]</scope>
    <source>
        <strain evidence="9 10">DSM 23553</strain>
    </source>
</reference>
<dbReference type="AlphaFoldDB" id="A0A1H5N2V8"/>
<proteinExistence type="inferred from homology"/>
<organism evidence="9 10">
    <name type="scientific">Salinimicrobium catena</name>
    <dbReference type="NCBI Taxonomy" id="390640"/>
    <lineage>
        <taxon>Bacteria</taxon>
        <taxon>Pseudomonadati</taxon>
        <taxon>Bacteroidota</taxon>
        <taxon>Flavobacteriia</taxon>
        <taxon>Flavobacteriales</taxon>
        <taxon>Flavobacteriaceae</taxon>
        <taxon>Salinimicrobium</taxon>
    </lineage>
</organism>
<dbReference type="PANTHER" id="PTHR11051:SF8">
    <property type="entry name" value="PROTEIN-GLUCOSYLGALACTOSYLHYDROXYLYSINE GLUCOSIDASE"/>
    <property type="match status" value="1"/>
</dbReference>
<keyword evidence="9" id="KW-0378">Hydrolase</keyword>
<dbReference type="InterPro" id="IPR037018">
    <property type="entry name" value="GH65_N"/>
</dbReference>
<evidence type="ECO:0000256" key="3">
    <source>
        <dbReference type="ARBA" id="ARBA00022679"/>
    </source>
</evidence>
<dbReference type="EMBL" id="FNUG01000003">
    <property type="protein sequence ID" value="SEE94988.1"/>
    <property type="molecule type" value="Genomic_DNA"/>
</dbReference>
<evidence type="ECO:0000259" key="6">
    <source>
        <dbReference type="Pfam" id="PF03632"/>
    </source>
</evidence>
<evidence type="ECO:0000256" key="1">
    <source>
        <dbReference type="ARBA" id="ARBA00006768"/>
    </source>
</evidence>
<feature type="domain" description="Glycoside hydrolase family 65 N-terminal" evidence="8">
    <location>
        <begin position="7"/>
        <end position="263"/>
    </location>
</feature>
<name>A0A1H5N2V8_9FLAO</name>
<dbReference type="FunFam" id="1.50.10.10:FF:000053">
    <property type="entry name" value="Putative glycosyl hydrolase"/>
    <property type="match status" value="1"/>
</dbReference>
<dbReference type="SUPFAM" id="SSF74650">
    <property type="entry name" value="Galactose mutarotase-like"/>
    <property type="match status" value="1"/>
</dbReference>
<dbReference type="STRING" id="390640.SAMN04488034_103235"/>
<dbReference type="GO" id="GO:0004553">
    <property type="term" value="F:hydrolase activity, hydrolyzing O-glycosyl compounds"/>
    <property type="evidence" value="ECO:0007669"/>
    <property type="project" value="TreeGrafter"/>
</dbReference>
<gene>
    <name evidence="9" type="ORF">SAMN04488034_103235</name>
</gene>
<evidence type="ECO:0000256" key="4">
    <source>
        <dbReference type="PIRSR" id="PIRSR036289-50"/>
    </source>
</evidence>